<dbReference type="InterPro" id="IPR003675">
    <property type="entry name" value="Rce1/LyrA-like_dom"/>
</dbReference>
<keyword evidence="1" id="KW-0812">Transmembrane</keyword>
<proteinExistence type="predicted"/>
<keyword evidence="3" id="KW-0378">Hydrolase</keyword>
<feature type="domain" description="CAAX prenyl protease 2/Lysostaphin resistance protein A-like" evidence="2">
    <location>
        <begin position="92"/>
        <end position="194"/>
    </location>
</feature>
<dbReference type="KEGG" id="mflu:HZU40_32105"/>
<gene>
    <name evidence="3" type="ORF">HZU40_32105</name>
</gene>
<dbReference type="PIRSF" id="PIRSF026622">
    <property type="entry name" value="Proteas_026622"/>
    <property type="match status" value="1"/>
</dbReference>
<dbReference type="GO" id="GO:0004175">
    <property type="term" value="F:endopeptidase activity"/>
    <property type="evidence" value="ECO:0007669"/>
    <property type="project" value="UniProtKB-ARBA"/>
</dbReference>
<reference evidence="3 4" key="1">
    <citation type="submission" date="2020-07" db="EMBL/GenBank/DDBJ databases">
        <title>Draft genome sequence of four isobutane-metabolizing strains capable of cometabolically degrading diverse ether contaminants.</title>
        <authorList>
            <person name="Chen W."/>
            <person name="Faulkner N."/>
            <person name="Smith C."/>
            <person name="Hyman M."/>
        </authorList>
    </citation>
    <scope>NUCLEOTIDE SEQUENCE [LARGE SCALE GENOMIC DNA]</scope>
    <source>
        <strain evidence="3 4">2A</strain>
    </source>
</reference>
<evidence type="ECO:0000313" key="3">
    <source>
        <dbReference type="EMBL" id="QNJ92700.1"/>
    </source>
</evidence>
<keyword evidence="3" id="KW-0645">Protease</keyword>
<dbReference type="InterPro" id="IPR015837">
    <property type="entry name" value="UCP026622_CAAX_protease"/>
</dbReference>
<organism evidence="3 4">
    <name type="scientific">Mycolicibacterium fluoranthenivorans</name>
    <dbReference type="NCBI Taxonomy" id="258505"/>
    <lineage>
        <taxon>Bacteria</taxon>
        <taxon>Bacillati</taxon>
        <taxon>Actinomycetota</taxon>
        <taxon>Actinomycetes</taxon>
        <taxon>Mycobacteriales</taxon>
        <taxon>Mycobacteriaceae</taxon>
        <taxon>Mycolicibacterium</taxon>
    </lineage>
</organism>
<dbReference type="EMBL" id="CP059894">
    <property type="protein sequence ID" value="QNJ92700.1"/>
    <property type="molecule type" value="Genomic_DNA"/>
</dbReference>
<evidence type="ECO:0000313" key="4">
    <source>
        <dbReference type="Proteomes" id="UP000515498"/>
    </source>
</evidence>
<keyword evidence="1" id="KW-1133">Transmembrane helix</keyword>
<sequence length="209" mass="21237">MSHKVIGAIALAATVAAGKSALTRAPVRVAAGTALVTWSGARVGLRGPAVRSGMRLGLAVAAPIAVGTAVAAALPPVRAGMAARQLPADPARWLLVRIPVATVWAEEAAFRGGLGTVTAAAFGPRTGRLVQAIAFGLSHIGDARPPGGRERSDSGDGLVWATVVATAAAGWAFDWLYRRSGSLLAPMLAHLAINEAGAVAALVVQRRHR</sequence>
<feature type="transmembrane region" description="Helical" evidence="1">
    <location>
        <begin position="183"/>
        <end position="204"/>
    </location>
</feature>
<keyword evidence="3" id="KW-0482">Metalloprotease</keyword>
<keyword evidence="1" id="KW-0472">Membrane</keyword>
<dbReference type="RefSeq" id="WP_187097025.1">
    <property type="nucleotide sequence ID" value="NZ_CP059894.1"/>
</dbReference>
<protein>
    <submittedName>
        <fullName evidence="3">CPBP family intramembrane metalloprotease</fullName>
    </submittedName>
</protein>
<name>A0A7G8PED4_9MYCO</name>
<dbReference type="Pfam" id="PF02517">
    <property type="entry name" value="Rce1-like"/>
    <property type="match status" value="1"/>
</dbReference>
<evidence type="ECO:0000256" key="1">
    <source>
        <dbReference type="SAM" id="Phobius"/>
    </source>
</evidence>
<dbReference type="Proteomes" id="UP000515498">
    <property type="component" value="Chromosome"/>
</dbReference>
<dbReference type="GO" id="GO:0008237">
    <property type="term" value="F:metallopeptidase activity"/>
    <property type="evidence" value="ECO:0007669"/>
    <property type="project" value="UniProtKB-KW"/>
</dbReference>
<dbReference type="GO" id="GO:0006508">
    <property type="term" value="P:proteolysis"/>
    <property type="evidence" value="ECO:0007669"/>
    <property type="project" value="UniProtKB-KW"/>
</dbReference>
<evidence type="ECO:0000259" key="2">
    <source>
        <dbReference type="Pfam" id="PF02517"/>
    </source>
</evidence>
<accession>A0A7G8PED4</accession>
<dbReference type="AlphaFoldDB" id="A0A7G8PED4"/>
<feature type="transmembrane region" description="Helical" evidence="1">
    <location>
        <begin position="158"/>
        <end position="177"/>
    </location>
</feature>
<feature type="transmembrane region" description="Helical" evidence="1">
    <location>
        <begin position="58"/>
        <end position="77"/>
    </location>
</feature>
<dbReference type="GO" id="GO:0080120">
    <property type="term" value="P:CAAX-box protein maturation"/>
    <property type="evidence" value="ECO:0007669"/>
    <property type="project" value="UniProtKB-ARBA"/>
</dbReference>